<proteinExistence type="predicted"/>
<reference evidence="1 2" key="1">
    <citation type="submission" date="2022-05" db="EMBL/GenBank/DDBJ databases">
        <title>Chromosome-level reference genomes for two strains of Caenorhabditis briggsae: an improved platform for comparative genomics.</title>
        <authorList>
            <person name="Stevens L."/>
            <person name="Andersen E.C."/>
        </authorList>
    </citation>
    <scope>NUCLEOTIDE SEQUENCE [LARGE SCALE GENOMIC DNA]</scope>
    <source>
        <strain evidence="1">QX1410_ONT</strain>
        <tissue evidence="1">Whole-organism</tissue>
    </source>
</reference>
<name>A0AAE9CTF2_CAEBR</name>
<evidence type="ECO:0000313" key="1">
    <source>
        <dbReference type="EMBL" id="ULT80801.1"/>
    </source>
</evidence>
<organism evidence="1 2">
    <name type="scientific">Caenorhabditis briggsae</name>
    <dbReference type="NCBI Taxonomy" id="6238"/>
    <lineage>
        <taxon>Eukaryota</taxon>
        <taxon>Metazoa</taxon>
        <taxon>Ecdysozoa</taxon>
        <taxon>Nematoda</taxon>
        <taxon>Chromadorea</taxon>
        <taxon>Rhabditida</taxon>
        <taxon>Rhabditina</taxon>
        <taxon>Rhabditomorpha</taxon>
        <taxon>Rhabditoidea</taxon>
        <taxon>Rhabditidae</taxon>
        <taxon>Peloderinae</taxon>
        <taxon>Caenorhabditis</taxon>
    </lineage>
</organism>
<dbReference type="AlphaFoldDB" id="A0AAE9CTF2"/>
<sequence length="145" mass="17084">MLGIFMVCSANEWAKLLTKMSTARVVPNVGPSTTNETVRVYAYETDFAGKVVKASYYTIHSHAPLSKLRDMYAEQYNIFPHEIDMFFDDKEVFDDDTCCKIGLRHRQIIRMQVTFDTIWTKIRDELEEEDLEREEDYVYINVDDF</sequence>
<dbReference type="SUPFAM" id="SSF54236">
    <property type="entry name" value="Ubiquitin-like"/>
    <property type="match status" value="1"/>
</dbReference>
<accession>A0AAE9CTF2</accession>
<protein>
    <recommendedName>
        <fullName evidence="3">Rad60/SUMO-like domain-containing protein</fullName>
    </recommendedName>
</protein>
<dbReference type="Proteomes" id="UP000827892">
    <property type="component" value="Chromosome X"/>
</dbReference>
<evidence type="ECO:0008006" key="3">
    <source>
        <dbReference type="Google" id="ProtNLM"/>
    </source>
</evidence>
<evidence type="ECO:0000313" key="2">
    <source>
        <dbReference type="Proteomes" id="UP000827892"/>
    </source>
</evidence>
<dbReference type="Gene3D" id="3.10.20.90">
    <property type="entry name" value="Phosphatidylinositol 3-kinase Catalytic Subunit, Chain A, domain 1"/>
    <property type="match status" value="1"/>
</dbReference>
<dbReference type="InterPro" id="IPR029071">
    <property type="entry name" value="Ubiquitin-like_domsf"/>
</dbReference>
<gene>
    <name evidence="1" type="ORF">L3Y34_010993</name>
</gene>
<dbReference type="EMBL" id="CP090896">
    <property type="protein sequence ID" value="ULT80801.1"/>
    <property type="molecule type" value="Genomic_DNA"/>
</dbReference>